<dbReference type="Proteomes" id="UP001497512">
    <property type="component" value="Chromosome 5"/>
</dbReference>
<dbReference type="Pfam" id="PF01112">
    <property type="entry name" value="Asparaginase_2"/>
    <property type="match status" value="1"/>
</dbReference>
<comment type="subunit">
    <text evidence="1">Heterotetramer of two alpha and two beta chains arranged as a dimer of alpha/beta heterodimers.</text>
</comment>
<dbReference type="SUPFAM" id="SSF56235">
    <property type="entry name" value="N-terminal nucleophile aminohydrolases (Ntn hydrolases)"/>
    <property type="match status" value="1"/>
</dbReference>
<feature type="region of interest" description="Disordered" evidence="2">
    <location>
        <begin position="200"/>
        <end position="221"/>
    </location>
</feature>
<dbReference type="InterPro" id="IPR037464">
    <property type="entry name" value="Taspase1"/>
</dbReference>
<dbReference type="InterPro" id="IPR000246">
    <property type="entry name" value="Peptidase_T2"/>
</dbReference>
<organism evidence="3 4">
    <name type="scientific">Sphagnum troendelagicum</name>
    <dbReference type="NCBI Taxonomy" id="128251"/>
    <lineage>
        <taxon>Eukaryota</taxon>
        <taxon>Viridiplantae</taxon>
        <taxon>Streptophyta</taxon>
        <taxon>Embryophyta</taxon>
        <taxon>Bryophyta</taxon>
        <taxon>Sphagnophytina</taxon>
        <taxon>Sphagnopsida</taxon>
        <taxon>Sphagnales</taxon>
        <taxon>Sphagnaceae</taxon>
        <taxon>Sphagnum</taxon>
    </lineage>
</organism>
<dbReference type="PANTHER" id="PTHR10188:SF8">
    <property type="entry name" value="THREONINE ASPARTASE 1"/>
    <property type="match status" value="1"/>
</dbReference>
<name>A0ABP0UN36_9BRYO</name>
<evidence type="ECO:0000256" key="2">
    <source>
        <dbReference type="SAM" id="MobiDB-lite"/>
    </source>
</evidence>
<accession>A0ABP0UN36</accession>
<evidence type="ECO:0000256" key="1">
    <source>
        <dbReference type="ARBA" id="ARBA00011601"/>
    </source>
</evidence>
<dbReference type="CDD" id="cd04514">
    <property type="entry name" value="Taspase1_like"/>
    <property type="match status" value="1"/>
</dbReference>
<gene>
    <name evidence="3" type="ORF">CSSPTR1EN2_LOCUS17854</name>
</gene>
<reference evidence="3" key="1">
    <citation type="submission" date="2024-02" db="EMBL/GenBank/DDBJ databases">
        <authorList>
            <consortium name="ELIXIR-Norway"/>
            <consortium name="Elixir Norway"/>
        </authorList>
    </citation>
    <scope>NUCLEOTIDE SEQUENCE</scope>
</reference>
<dbReference type="InterPro" id="IPR029055">
    <property type="entry name" value="Ntn_hydrolases_N"/>
</dbReference>
<proteinExistence type="predicted"/>
<evidence type="ECO:0000313" key="3">
    <source>
        <dbReference type="EMBL" id="CAK9225740.1"/>
    </source>
</evidence>
<dbReference type="EMBL" id="OZ019897">
    <property type="protein sequence ID" value="CAK9225740.1"/>
    <property type="molecule type" value="Genomic_DNA"/>
</dbReference>
<dbReference type="PANTHER" id="PTHR10188">
    <property type="entry name" value="L-ASPARAGINASE"/>
    <property type="match status" value="1"/>
</dbReference>
<protein>
    <recommendedName>
        <fullName evidence="5">Threonine aspartase</fullName>
    </recommendedName>
</protein>
<dbReference type="Gene3D" id="3.60.20.30">
    <property type="entry name" value="(Glycosyl)asparaginase"/>
    <property type="match status" value="1"/>
</dbReference>
<evidence type="ECO:0008006" key="5">
    <source>
        <dbReference type="Google" id="ProtNLM"/>
    </source>
</evidence>
<evidence type="ECO:0000313" key="4">
    <source>
        <dbReference type="Proteomes" id="UP001497512"/>
    </source>
</evidence>
<sequence length="413" mass="43439">MAGKPGDPSDLHGRGGYFIAVHVGAGYHAPQNSRAYRRVMRRACWAAAEILSQNSGTSIDAVAAAIRVLEDDEITNAGRGSNLTEDGQVECDASIMDGSSGAFGAVGALPGVRNPIDVALLLAKKSLCVSPLGRIPPIFLVGEGAREWALNHGVCTAAAAEEAAEWLVTKKAEQQWEKYTCMLQSAASALDQSSSLLGTQKKQIQNPGKDPGAGGDIMSNNEKMGDDDIIMDTVGAICIDYAGNLATGVSSGGIAMKVKGRVGMAAVYGCGCWAGAKSNPSRISTACTFTGAGEQIVQSIAAHECCVLATQSEEGPGFACEKTLLSVLDKRGCLKGVRDAGVLLLQAESTSVEGNELQKLTAVELVAAYSSPSFGIGYFGTCLKEPKTMILRRKISEGIEKRRKRKWYPMLEL</sequence>
<keyword evidence="4" id="KW-1185">Reference proteome</keyword>